<keyword evidence="3" id="KW-1185">Reference proteome</keyword>
<organism evidence="2 3">
    <name type="scientific">Hibiscus sabdariffa</name>
    <name type="common">roselle</name>
    <dbReference type="NCBI Taxonomy" id="183260"/>
    <lineage>
        <taxon>Eukaryota</taxon>
        <taxon>Viridiplantae</taxon>
        <taxon>Streptophyta</taxon>
        <taxon>Embryophyta</taxon>
        <taxon>Tracheophyta</taxon>
        <taxon>Spermatophyta</taxon>
        <taxon>Magnoliopsida</taxon>
        <taxon>eudicotyledons</taxon>
        <taxon>Gunneridae</taxon>
        <taxon>Pentapetalae</taxon>
        <taxon>rosids</taxon>
        <taxon>malvids</taxon>
        <taxon>Malvales</taxon>
        <taxon>Malvaceae</taxon>
        <taxon>Malvoideae</taxon>
        <taxon>Hibiscus</taxon>
    </lineage>
</organism>
<keyword evidence="1" id="KW-0472">Membrane</keyword>
<name>A0ABR2TU32_9ROSI</name>
<gene>
    <name evidence="2" type="ORF">V6N11_016028</name>
</gene>
<sequence>MRCAVVAKAINSKQRQISADLYYTYFFFFFFTQFWFFSSHSGLSLPLSSLDFSADRIQMIKPSKIR</sequence>
<proteinExistence type="predicted"/>
<accession>A0ABR2TU32</accession>
<comment type="caution">
    <text evidence="2">The sequence shown here is derived from an EMBL/GenBank/DDBJ whole genome shotgun (WGS) entry which is preliminary data.</text>
</comment>
<evidence type="ECO:0000313" key="3">
    <source>
        <dbReference type="Proteomes" id="UP001396334"/>
    </source>
</evidence>
<protein>
    <submittedName>
        <fullName evidence="2">Uncharacterized protein</fullName>
    </submittedName>
</protein>
<reference evidence="2 3" key="1">
    <citation type="journal article" date="2024" name="G3 (Bethesda)">
        <title>Genome assembly of Hibiscus sabdariffa L. provides insights into metabolisms of medicinal natural products.</title>
        <authorList>
            <person name="Kim T."/>
        </authorList>
    </citation>
    <scope>NUCLEOTIDE SEQUENCE [LARGE SCALE GENOMIC DNA]</scope>
    <source>
        <strain evidence="2">TK-2024</strain>
        <tissue evidence="2">Old leaves</tissue>
    </source>
</reference>
<dbReference type="EMBL" id="JBBPBN010000004">
    <property type="protein sequence ID" value="KAK9040892.1"/>
    <property type="molecule type" value="Genomic_DNA"/>
</dbReference>
<evidence type="ECO:0000256" key="1">
    <source>
        <dbReference type="SAM" id="Phobius"/>
    </source>
</evidence>
<keyword evidence="1" id="KW-1133">Transmembrane helix</keyword>
<keyword evidence="1" id="KW-0812">Transmembrane</keyword>
<feature type="transmembrane region" description="Helical" evidence="1">
    <location>
        <begin position="21"/>
        <end position="38"/>
    </location>
</feature>
<dbReference type="Proteomes" id="UP001396334">
    <property type="component" value="Unassembled WGS sequence"/>
</dbReference>
<evidence type="ECO:0000313" key="2">
    <source>
        <dbReference type="EMBL" id="KAK9040892.1"/>
    </source>
</evidence>